<accession>A0A9D1DUT2</accession>
<name>A0A9D1DUT2_9FIRM</name>
<evidence type="ECO:0000313" key="2">
    <source>
        <dbReference type="Proteomes" id="UP000824232"/>
    </source>
</evidence>
<dbReference type="EMBL" id="DVHC01000051">
    <property type="protein sequence ID" value="HIR59368.1"/>
    <property type="molecule type" value="Genomic_DNA"/>
</dbReference>
<dbReference type="Proteomes" id="UP000824232">
    <property type="component" value="Unassembled WGS sequence"/>
</dbReference>
<proteinExistence type="predicted"/>
<dbReference type="AlphaFoldDB" id="A0A9D1DUT2"/>
<evidence type="ECO:0000313" key="1">
    <source>
        <dbReference type="EMBL" id="HIR59368.1"/>
    </source>
</evidence>
<gene>
    <name evidence="1" type="ORF">IAB38_04890</name>
</gene>
<reference evidence="1" key="1">
    <citation type="submission" date="2020-10" db="EMBL/GenBank/DDBJ databases">
        <authorList>
            <person name="Gilroy R."/>
        </authorList>
    </citation>
    <scope>NUCLEOTIDE SEQUENCE</scope>
    <source>
        <strain evidence="1">CHK184-20233</strain>
    </source>
</reference>
<comment type="caution">
    <text evidence="1">The sequence shown here is derived from an EMBL/GenBank/DDBJ whole genome shotgun (WGS) entry which is preliminary data.</text>
</comment>
<sequence>MVNNNFDLLKELDDNKSEITNFINSSNKTIIDEEIKARTTLISQLRGYYSQVLVRVQDYLPKEEFSSYINFQDKIIKEISSLENSDNTNNKLDSLNKIYSTIMNTYNSLNNRTLTIIENNNPIIKYNNEIKKANEVILSLNNLELSKTLIEPLIPLYNEIKTTKDVTLIDKFITEAKEILSNNNTNINDKLGIKNERVFSLFAKINDQIIDSAFLNKDSLVYALYTLEDNSKYYAIIKNEKEIEVLNQSLTNLPNLVLTKDNIIETCKIIIKNARIYYDINEYMRYVEKSYKNKMTKEIDEVILKYKTRLQEIENLITTQLSFIDDIALLVNHKPCDKYPNITYNDISLDKYFPNYTLEPDSKLKEVERLITEVLLNPNIKSEFNTKSILKTLYDSNIIDSLLTSKYIKEDNTPLVNTSDNINNDLEVTSNIKTNYDKIKDYLNMRVEELKLLDASPKINVTITKDDNNIFKDINTVLDLNTAISICDKVYKKGQGEYAVIDYLKTGNTLKFTSKYKARDLASSVNRDNYLKLLLENIFKRYLLNKDNNSFIESILSKDSISIKDIVNSLLADNNLLITSITNFDYDFLDSTSDKAKRVEELLNNKEDSVIVKINKILDGIRRTEKVILES</sequence>
<protein>
    <submittedName>
        <fullName evidence="1">Uncharacterized protein</fullName>
    </submittedName>
</protein>
<organism evidence="1 2">
    <name type="scientific">Candidatus Onthousia excrementipullorum</name>
    <dbReference type="NCBI Taxonomy" id="2840884"/>
    <lineage>
        <taxon>Bacteria</taxon>
        <taxon>Bacillati</taxon>
        <taxon>Bacillota</taxon>
        <taxon>Bacilli</taxon>
        <taxon>Candidatus Onthousia</taxon>
    </lineage>
</organism>
<reference evidence="1" key="2">
    <citation type="journal article" date="2021" name="PeerJ">
        <title>Extensive microbial diversity within the chicken gut microbiome revealed by metagenomics and culture.</title>
        <authorList>
            <person name="Gilroy R."/>
            <person name="Ravi A."/>
            <person name="Getino M."/>
            <person name="Pursley I."/>
            <person name="Horton D.L."/>
            <person name="Alikhan N.F."/>
            <person name="Baker D."/>
            <person name="Gharbi K."/>
            <person name="Hall N."/>
            <person name="Watson M."/>
            <person name="Adriaenssens E.M."/>
            <person name="Foster-Nyarko E."/>
            <person name="Jarju S."/>
            <person name="Secka A."/>
            <person name="Antonio M."/>
            <person name="Oren A."/>
            <person name="Chaudhuri R.R."/>
            <person name="La Ragione R."/>
            <person name="Hildebrand F."/>
            <person name="Pallen M.J."/>
        </authorList>
    </citation>
    <scope>NUCLEOTIDE SEQUENCE</scope>
    <source>
        <strain evidence="1">CHK184-20233</strain>
    </source>
</reference>